<comment type="caution">
    <text evidence="2">The sequence shown here is derived from an EMBL/GenBank/DDBJ whole genome shotgun (WGS) entry which is preliminary data.</text>
</comment>
<reference evidence="2 3" key="1">
    <citation type="journal article" date="2020" name="Nature">
        <title>Six reference-quality genomes reveal evolution of bat adaptations.</title>
        <authorList>
            <person name="Jebb D."/>
            <person name="Huang Z."/>
            <person name="Pippel M."/>
            <person name="Hughes G.M."/>
            <person name="Lavrichenko K."/>
            <person name="Devanna P."/>
            <person name="Winkler S."/>
            <person name="Jermiin L.S."/>
            <person name="Skirmuntt E.C."/>
            <person name="Katzourakis A."/>
            <person name="Burkitt-Gray L."/>
            <person name="Ray D.A."/>
            <person name="Sullivan K.A.M."/>
            <person name="Roscito J.G."/>
            <person name="Kirilenko B.M."/>
            <person name="Davalos L.M."/>
            <person name="Corthals A.P."/>
            <person name="Power M.L."/>
            <person name="Jones G."/>
            <person name="Ransome R.D."/>
            <person name="Dechmann D.K.N."/>
            <person name="Locatelli A.G."/>
            <person name="Puechmaille S.J."/>
            <person name="Fedrigo O."/>
            <person name="Jarvis E.D."/>
            <person name="Hiller M."/>
            <person name="Vernes S.C."/>
            <person name="Myers E.W."/>
            <person name="Teeling E.C."/>
        </authorList>
    </citation>
    <scope>NUCLEOTIDE SEQUENCE [LARGE SCALE GENOMIC DNA]</scope>
    <source>
        <strain evidence="2">Bat1K_MPI-CBG_1</strain>
    </source>
</reference>
<sequence>MVGEILKVKERIGSGTGMLCSDMSICSEHTETAASHANGSEPFLLAVRAAFHTPNQSRPRGGRHHRNRTPGASQPLLGTVVAGASAGRQCESPPQKEVGRERCPDRPFLLCHTPRTQGNP</sequence>
<dbReference type="EMBL" id="JABVXQ010000008">
    <property type="protein sequence ID" value="KAF6094722.1"/>
    <property type="molecule type" value="Genomic_DNA"/>
</dbReference>
<evidence type="ECO:0000256" key="1">
    <source>
        <dbReference type="SAM" id="MobiDB-lite"/>
    </source>
</evidence>
<organism evidence="2 3">
    <name type="scientific">Phyllostomus discolor</name>
    <name type="common">pale spear-nosed bat</name>
    <dbReference type="NCBI Taxonomy" id="89673"/>
    <lineage>
        <taxon>Eukaryota</taxon>
        <taxon>Metazoa</taxon>
        <taxon>Chordata</taxon>
        <taxon>Craniata</taxon>
        <taxon>Vertebrata</taxon>
        <taxon>Euteleostomi</taxon>
        <taxon>Mammalia</taxon>
        <taxon>Eutheria</taxon>
        <taxon>Laurasiatheria</taxon>
        <taxon>Chiroptera</taxon>
        <taxon>Yangochiroptera</taxon>
        <taxon>Phyllostomidae</taxon>
        <taxon>Phyllostominae</taxon>
        <taxon>Phyllostomus</taxon>
    </lineage>
</organism>
<accession>A0A833ZCZ3</accession>
<protein>
    <submittedName>
        <fullName evidence="2">Uncharacterized protein</fullName>
    </submittedName>
</protein>
<evidence type="ECO:0000313" key="3">
    <source>
        <dbReference type="Proteomes" id="UP000664940"/>
    </source>
</evidence>
<evidence type="ECO:0000313" key="2">
    <source>
        <dbReference type="EMBL" id="KAF6094722.1"/>
    </source>
</evidence>
<feature type="region of interest" description="Disordered" evidence="1">
    <location>
        <begin position="53"/>
        <end position="120"/>
    </location>
</feature>
<dbReference type="AlphaFoldDB" id="A0A833ZCZ3"/>
<dbReference type="Proteomes" id="UP000664940">
    <property type="component" value="Unassembled WGS sequence"/>
</dbReference>
<proteinExistence type="predicted"/>
<gene>
    <name evidence="2" type="ORF">HJG60_011824</name>
</gene>
<name>A0A833ZCZ3_9CHIR</name>